<feature type="compositionally biased region" description="Basic residues" evidence="2">
    <location>
        <begin position="280"/>
        <end position="297"/>
    </location>
</feature>
<dbReference type="Proteomes" id="UP001146793">
    <property type="component" value="Unassembled WGS sequence"/>
</dbReference>
<protein>
    <submittedName>
        <fullName evidence="3">Uncharacterized protein</fullName>
    </submittedName>
</protein>
<evidence type="ECO:0000313" key="3">
    <source>
        <dbReference type="EMBL" id="KAJ3431512.1"/>
    </source>
</evidence>
<proteinExistence type="predicted"/>
<keyword evidence="1" id="KW-0175">Coiled coil</keyword>
<comment type="caution">
    <text evidence="3">The sequence shown here is derived from an EMBL/GenBank/DDBJ whole genome shotgun (WGS) entry which is preliminary data.</text>
</comment>
<evidence type="ECO:0000313" key="4">
    <source>
        <dbReference type="Proteomes" id="UP001146793"/>
    </source>
</evidence>
<reference evidence="3" key="1">
    <citation type="submission" date="2022-08" db="EMBL/GenBank/DDBJ databases">
        <title>Novel sulphate-reducing endosymbionts in the free-living metamonad Anaeramoeba.</title>
        <authorList>
            <person name="Jerlstrom-Hultqvist J."/>
            <person name="Cepicka I."/>
            <person name="Gallot-Lavallee L."/>
            <person name="Salas-Leiva D."/>
            <person name="Curtis B.A."/>
            <person name="Zahonova K."/>
            <person name="Pipaliya S."/>
            <person name="Dacks J."/>
            <person name="Roger A.J."/>
        </authorList>
    </citation>
    <scope>NUCLEOTIDE SEQUENCE</scope>
    <source>
        <strain evidence="3">Busselton2</strain>
    </source>
</reference>
<name>A0AAV7YS16_9EUKA</name>
<dbReference type="EMBL" id="JANTQA010000047">
    <property type="protein sequence ID" value="KAJ3431512.1"/>
    <property type="molecule type" value="Genomic_DNA"/>
</dbReference>
<feature type="region of interest" description="Disordered" evidence="2">
    <location>
        <begin position="278"/>
        <end position="297"/>
    </location>
</feature>
<feature type="coiled-coil region" evidence="1">
    <location>
        <begin position="101"/>
        <end position="135"/>
    </location>
</feature>
<sequence>MEVKRKTTKKNKSFTTLKMIKAPNLSCYSPNTQIIKLSETVTDQSKKIYQSKKKISKLTNLTKVMKKVHKKEKDTLEHQMERRMTALESSNELRNTIVLQKKQLQIENRNIKQQLNELKKRILLLEIENTKLKNKNTKKSILKPRNKNKKLEQKIKKKHRISKQVHIKTNNNNKENLNLFILKNNNQKRMKIRQKSCDFTFSKNVTSSFEDFELISPSPQIPSEKKLTDKHFYQIFPNKAKKKKKLKKIKRKKTFLRRRHSTKEIRPITEGKWVIIKSPKVQKKKKHTKNNKIHKKK</sequence>
<organism evidence="3 4">
    <name type="scientific">Anaeramoeba flamelloides</name>
    <dbReference type="NCBI Taxonomy" id="1746091"/>
    <lineage>
        <taxon>Eukaryota</taxon>
        <taxon>Metamonada</taxon>
        <taxon>Anaeramoebidae</taxon>
        <taxon>Anaeramoeba</taxon>
    </lineage>
</organism>
<dbReference type="AlphaFoldDB" id="A0AAV7YS16"/>
<evidence type="ECO:0000256" key="2">
    <source>
        <dbReference type="SAM" id="MobiDB-lite"/>
    </source>
</evidence>
<accession>A0AAV7YS16</accession>
<evidence type="ECO:0000256" key="1">
    <source>
        <dbReference type="SAM" id="Coils"/>
    </source>
</evidence>
<gene>
    <name evidence="3" type="ORF">M0812_20424</name>
</gene>